<feature type="transmembrane region" description="Helical" evidence="7">
    <location>
        <begin position="171"/>
        <end position="195"/>
    </location>
</feature>
<comment type="caution">
    <text evidence="9">The sequence shown here is derived from an EMBL/GenBank/DDBJ whole genome shotgun (WGS) entry which is preliminary data.</text>
</comment>
<evidence type="ECO:0000259" key="8">
    <source>
        <dbReference type="Pfam" id="PF06808"/>
    </source>
</evidence>
<comment type="function">
    <text evidence="7">Part of the tripartite ATP-independent periplasmic (TRAP) transport system.</text>
</comment>
<feature type="transmembrane region" description="Helical" evidence="7">
    <location>
        <begin position="231"/>
        <end position="249"/>
    </location>
</feature>
<feature type="domain" description="TRAP C4-dicarboxylate transport system permease DctM subunit" evidence="8">
    <location>
        <begin position="11"/>
        <end position="432"/>
    </location>
</feature>
<organism evidence="9 10">
    <name type="scientific">Nitratireductor aquimarinus</name>
    <dbReference type="NCBI Taxonomy" id="889300"/>
    <lineage>
        <taxon>Bacteria</taxon>
        <taxon>Pseudomonadati</taxon>
        <taxon>Pseudomonadota</taxon>
        <taxon>Alphaproteobacteria</taxon>
        <taxon>Hyphomicrobiales</taxon>
        <taxon>Phyllobacteriaceae</taxon>
        <taxon>Nitratireductor</taxon>
    </lineage>
</organism>
<feature type="transmembrane region" description="Helical" evidence="7">
    <location>
        <begin position="61"/>
        <end position="81"/>
    </location>
</feature>
<evidence type="ECO:0000256" key="5">
    <source>
        <dbReference type="ARBA" id="ARBA00022989"/>
    </source>
</evidence>
<sequence>MDPVTLAFVSVGILLLLILAGLPIGYALLGAMVASSVMVGEPRELLYIAETAFQSLDSIELVALPMFIFMGAVVAVSPAGADIYSALSRLLPVPGGLGMSTIAGCAMFSAISGSSPATVAAMGSSGVPEMLARRYPPGLACGIVVGGGTLGILIPPSIVLLLYGVVTKTSIGQLFLAGILPGLMLVALFSLYTWFVMWRHLKRLTPGQRAEFEALGAERAANGGNGSFGRVIPFFALMAGIMLALYGGWATPSEIAAVGATASILLVLAIYRITSWSVWRELLLKTVQDTSMILIIAAFAYTFSQFLAFHDVVSAITSLLVDAFDNRWVTLFALWCVMLVLGCFLPPFAIVVIVAPMFLPFVLSAGFDPVWFGVFVTLNMEMGCITPPLGINLFVVKAIARKVDMREIMMGSLPFLAILGIGTLLITLFPEIVLFLPSQMMR</sequence>
<dbReference type="Proteomes" id="UP001185659">
    <property type="component" value="Unassembled WGS sequence"/>
</dbReference>
<name>A0ABU4AJE2_9HYPH</name>
<dbReference type="Pfam" id="PF06808">
    <property type="entry name" value="DctM"/>
    <property type="match status" value="1"/>
</dbReference>
<feature type="transmembrane region" description="Helical" evidence="7">
    <location>
        <begin position="101"/>
        <end position="127"/>
    </location>
</feature>
<feature type="transmembrane region" description="Helical" evidence="7">
    <location>
        <begin position="332"/>
        <end position="358"/>
    </location>
</feature>
<keyword evidence="10" id="KW-1185">Reference proteome</keyword>
<accession>A0ABU4AJE2</accession>
<dbReference type="PANTHER" id="PTHR33362:SF5">
    <property type="entry name" value="C4-DICARBOXYLATE TRAP TRANSPORTER LARGE PERMEASE PROTEIN DCTM"/>
    <property type="match status" value="1"/>
</dbReference>
<dbReference type="NCBIfam" id="TIGR00786">
    <property type="entry name" value="dctM"/>
    <property type="match status" value="1"/>
</dbReference>
<dbReference type="PANTHER" id="PTHR33362">
    <property type="entry name" value="SIALIC ACID TRAP TRANSPORTER PERMEASE PROTEIN SIAT-RELATED"/>
    <property type="match status" value="1"/>
</dbReference>
<evidence type="ECO:0000256" key="1">
    <source>
        <dbReference type="ARBA" id="ARBA00004429"/>
    </source>
</evidence>
<keyword evidence="5 7" id="KW-1133">Transmembrane helix</keyword>
<feature type="transmembrane region" description="Helical" evidence="7">
    <location>
        <begin position="293"/>
        <end position="320"/>
    </location>
</feature>
<evidence type="ECO:0000313" key="9">
    <source>
        <dbReference type="EMBL" id="MDV6226251.1"/>
    </source>
</evidence>
<evidence type="ECO:0000256" key="6">
    <source>
        <dbReference type="ARBA" id="ARBA00023136"/>
    </source>
</evidence>
<keyword evidence="7" id="KW-0813">Transport</keyword>
<comment type="similarity">
    <text evidence="7">Belongs to the TRAP transporter large permease family.</text>
</comment>
<comment type="subcellular location">
    <subcellularLocation>
        <location evidence="1 7">Cell inner membrane</location>
        <topology evidence="1 7">Multi-pass membrane protein</topology>
    </subcellularLocation>
</comment>
<dbReference type="InterPro" id="IPR004681">
    <property type="entry name" value="TRAP_DctM"/>
</dbReference>
<feature type="transmembrane region" description="Helical" evidence="7">
    <location>
        <begin position="6"/>
        <end position="29"/>
    </location>
</feature>
<dbReference type="InterPro" id="IPR010656">
    <property type="entry name" value="DctM"/>
</dbReference>
<comment type="subunit">
    <text evidence="7">The complex comprises the extracytoplasmic solute receptor protein and the two transmembrane proteins.</text>
</comment>
<dbReference type="PIRSF" id="PIRSF006066">
    <property type="entry name" value="HI0050"/>
    <property type="match status" value="1"/>
</dbReference>
<keyword evidence="4 7" id="KW-0812">Transmembrane</keyword>
<reference evidence="9 10" key="1">
    <citation type="submission" date="2023-10" db="EMBL/GenBank/DDBJ databases">
        <authorList>
            <person name="Venkata Ramana C."/>
            <person name="Sasikala C."/>
            <person name="Dhurka M."/>
        </authorList>
    </citation>
    <scope>NUCLEOTIDE SEQUENCE [LARGE SCALE GENOMIC DNA]</scope>
    <source>
        <strain evidence="9 10">KCTC 32151</strain>
    </source>
</reference>
<feature type="transmembrane region" description="Helical" evidence="7">
    <location>
        <begin position="370"/>
        <end position="395"/>
    </location>
</feature>
<keyword evidence="2" id="KW-1003">Cell membrane</keyword>
<proteinExistence type="inferred from homology"/>
<protein>
    <recommendedName>
        <fullName evidence="7">TRAP transporter large permease protein</fullName>
    </recommendedName>
</protein>
<keyword evidence="3 7" id="KW-0997">Cell inner membrane</keyword>
<evidence type="ECO:0000256" key="7">
    <source>
        <dbReference type="RuleBase" id="RU369079"/>
    </source>
</evidence>
<dbReference type="RefSeq" id="WP_317560945.1">
    <property type="nucleotide sequence ID" value="NZ_JAWLIP010000003.1"/>
</dbReference>
<evidence type="ECO:0000256" key="2">
    <source>
        <dbReference type="ARBA" id="ARBA00022475"/>
    </source>
</evidence>
<feature type="transmembrane region" description="Helical" evidence="7">
    <location>
        <begin position="139"/>
        <end position="165"/>
    </location>
</feature>
<evidence type="ECO:0000256" key="3">
    <source>
        <dbReference type="ARBA" id="ARBA00022519"/>
    </source>
</evidence>
<evidence type="ECO:0000313" key="10">
    <source>
        <dbReference type="Proteomes" id="UP001185659"/>
    </source>
</evidence>
<feature type="transmembrane region" description="Helical" evidence="7">
    <location>
        <begin position="255"/>
        <end position="273"/>
    </location>
</feature>
<dbReference type="EMBL" id="JAWLIP010000003">
    <property type="protein sequence ID" value="MDV6226251.1"/>
    <property type="molecule type" value="Genomic_DNA"/>
</dbReference>
<gene>
    <name evidence="9" type="ORF">R2G56_08130</name>
</gene>
<keyword evidence="6 7" id="KW-0472">Membrane</keyword>
<evidence type="ECO:0000256" key="4">
    <source>
        <dbReference type="ARBA" id="ARBA00022692"/>
    </source>
</evidence>
<feature type="transmembrane region" description="Helical" evidence="7">
    <location>
        <begin position="415"/>
        <end position="436"/>
    </location>
</feature>